<dbReference type="EMBL" id="VZRY01005526">
    <property type="protein sequence ID" value="NWW94758.1"/>
    <property type="molecule type" value="Genomic_DNA"/>
</dbReference>
<organism evidence="7 8">
    <name type="scientific">Rhynochetos jubatus</name>
    <name type="common">kagu</name>
    <dbReference type="NCBI Taxonomy" id="54386"/>
    <lineage>
        <taxon>Eukaryota</taxon>
        <taxon>Metazoa</taxon>
        <taxon>Chordata</taxon>
        <taxon>Craniata</taxon>
        <taxon>Vertebrata</taxon>
        <taxon>Euteleostomi</taxon>
        <taxon>Archelosauria</taxon>
        <taxon>Archosauria</taxon>
        <taxon>Dinosauria</taxon>
        <taxon>Saurischia</taxon>
        <taxon>Theropoda</taxon>
        <taxon>Coelurosauria</taxon>
        <taxon>Aves</taxon>
        <taxon>Neognathae</taxon>
        <taxon>Neoaves</taxon>
        <taxon>Phaethontimorphae</taxon>
        <taxon>Eurypygiformes</taxon>
        <taxon>Rhynochetidae</taxon>
        <taxon>Rhynochetos</taxon>
    </lineage>
</organism>
<dbReference type="GO" id="GO:0043565">
    <property type="term" value="F:sequence-specific DNA binding"/>
    <property type="evidence" value="ECO:0007669"/>
    <property type="project" value="InterPro"/>
</dbReference>
<comment type="similarity">
    <text evidence="2">Belongs to the HSF family.</text>
</comment>
<evidence type="ECO:0000256" key="2">
    <source>
        <dbReference type="ARBA" id="ARBA00006403"/>
    </source>
</evidence>
<evidence type="ECO:0000259" key="6">
    <source>
        <dbReference type="Pfam" id="PF00447"/>
    </source>
</evidence>
<dbReference type="GO" id="GO:0003700">
    <property type="term" value="F:DNA-binding transcription factor activity"/>
    <property type="evidence" value="ECO:0007669"/>
    <property type="project" value="InterPro"/>
</dbReference>
<reference evidence="7 8" key="1">
    <citation type="submission" date="2019-09" db="EMBL/GenBank/DDBJ databases">
        <title>Bird 10,000 Genomes (B10K) Project - Family phase.</title>
        <authorList>
            <person name="Zhang G."/>
        </authorList>
    </citation>
    <scope>NUCLEOTIDE SEQUENCE [LARGE SCALE GENOMIC DNA]</scope>
    <source>
        <strain evidence="7">B10K-DU-029-58</strain>
        <tissue evidence="7">Muscle</tissue>
    </source>
</reference>
<feature type="non-terminal residue" evidence="7">
    <location>
        <position position="1"/>
    </location>
</feature>
<evidence type="ECO:0000256" key="5">
    <source>
        <dbReference type="SAM" id="MobiDB-lite"/>
    </source>
</evidence>
<dbReference type="SUPFAM" id="SSF46785">
    <property type="entry name" value="Winged helix' DNA-binding domain"/>
    <property type="match status" value="1"/>
</dbReference>
<comment type="caution">
    <text evidence="7">The sequence shown here is derived from an EMBL/GenBank/DDBJ whole genome shotgun (WGS) entry which is preliminary data.</text>
</comment>
<protein>
    <submittedName>
        <fullName evidence="7">HSFY1 protein</fullName>
    </submittedName>
</protein>
<keyword evidence="4" id="KW-0539">Nucleus</keyword>
<keyword evidence="3" id="KW-0238">DNA-binding</keyword>
<comment type="subcellular location">
    <subcellularLocation>
        <location evidence="1">Nucleus</location>
    </subcellularLocation>
</comment>
<evidence type="ECO:0000313" key="7">
    <source>
        <dbReference type="EMBL" id="NWW94758.1"/>
    </source>
</evidence>
<evidence type="ECO:0000256" key="3">
    <source>
        <dbReference type="ARBA" id="ARBA00023125"/>
    </source>
</evidence>
<dbReference type="Gene3D" id="1.10.10.10">
    <property type="entry name" value="Winged helix-like DNA-binding domain superfamily/Winged helix DNA-binding domain"/>
    <property type="match status" value="1"/>
</dbReference>
<dbReference type="InterPro" id="IPR036390">
    <property type="entry name" value="WH_DNA-bd_sf"/>
</dbReference>
<dbReference type="GO" id="GO:0005634">
    <property type="term" value="C:nucleus"/>
    <property type="evidence" value="ECO:0007669"/>
    <property type="project" value="UniProtKB-SubCell"/>
</dbReference>
<name>A0A7K6S9Z4_9AVES</name>
<keyword evidence="8" id="KW-1185">Reference proteome</keyword>
<gene>
    <name evidence="7" type="primary">Hsfy1_0</name>
    <name evidence="7" type="ORF">RHYJUB_R15255</name>
</gene>
<evidence type="ECO:0000256" key="1">
    <source>
        <dbReference type="ARBA" id="ARBA00004123"/>
    </source>
</evidence>
<dbReference type="Pfam" id="PF00447">
    <property type="entry name" value="HSF_DNA-bind"/>
    <property type="match status" value="1"/>
</dbReference>
<feature type="domain" description="HSF-type DNA-binding" evidence="6">
    <location>
        <begin position="82"/>
        <end position="151"/>
    </location>
</feature>
<dbReference type="Proteomes" id="UP000570016">
    <property type="component" value="Unassembled WGS sequence"/>
</dbReference>
<evidence type="ECO:0000256" key="4">
    <source>
        <dbReference type="ARBA" id="ARBA00023242"/>
    </source>
</evidence>
<accession>A0A7K6S9Z4</accession>
<sequence>RELPAPETSSSADPEEMDCWAPSASPSHPGGDTAASREGATTPRTEEEKAIQGLRDASWIPIMRACFSEICEQTSASSARSFLHKLWNIVSSHHFQSMRWGSYGNCIVIAEELFRMEVLGRRGPLKVFEPESMEGFLLQLNLHGFCRVELDSLLSDTIEELRAEGAAGLAQGKVRR</sequence>
<dbReference type="InterPro" id="IPR000232">
    <property type="entry name" value="HSF_DNA-bd"/>
</dbReference>
<evidence type="ECO:0000313" key="8">
    <source>
        <dbReference type="Proteomes" id="UP000570016"/>
    </source>
</evidence>
<feature type="non-terminal residue" evidence="7">
    <location>
        <position position="176"/>
    </location>
</feature>
<dbReference type="AlphaFoldDB" id="A0A7K6S9Z4"/>
<feature type="region of interest" description="Disordered" evidence="5">
    <location>
        <begin position="1"/>
        <end position="51"/>
    </location>
</feature>
<dbReference type="OrthoDB" id="6418155at2759"/>
<proteinExistence type="inferred from homology"/>
<dbReference type="InterPro" id="IPR036388">
    <property type="entry name" value="WH-like_DNA-bd_sf"/>
</dbReference>